<evidence type="ECO:0000256" key="2">
    <source>
        <dbReference type="ARBA" id="ARBA00006665"/>
    </source>
</evidence>
<organism evidence="7">
    <name type="scientific">Lygus hesperus</name>
    <name type="common">Western plant bug</name>
    <dbReference type="NCBI Taxonomy" id="30085"/>
    <lineage>
        <taxon>Eukaryota</taxon>
        <taxon>Metazoa</taxon>
        <taxon>Ecdysozoa</taxon>
        <taxon>Arthropoda</taxon>
        <taxon>Hexapoda</taxon>
        <taxon>Insecta</taxon>
        <taxon>Pterygota</taxon>
        <taxon>Neoptera</taxon>
        <taxon>Paraneoptera</taxon>
        <taxon>Hemiptera</taxon>
        <taxon>Heteroptera</taxon>
        <taxon>Panheteroptera</taxon>
        <taxon>Cimicomorpha</taxon>
        <taxon>Miridae</taxon>
        <taxon>Mirini</taxon>
        <taxon>Lygus</taxon>
    </lineage>
</organism>
<evidence type="ECO:0000313" key="7">
    <source>
        <dbReference type="EMBL" id="JAG35589.1"/>
    </source>
</evidence>
<feature type="transmembrane region" description="Helical" evidence="6">
    <location>
        <begin position="12"/>
        <end position="37"/>
    </location>
</feature>
<protein>
    <submittedName>
        <fullName evidence="7">Uncharacterized protein</fullName>
    </submittedName>
</protein>
<proteinExistence type="inferred from homology"/>
<dbReference type="PANTHER" id="PTHR10383:SF9">
    <property type="entry name" value="SERINE INCORPORATOR, ISOFORM F"/>
    <property type="match status" value="1"/>
</dbReference>
<sequence length="128" mass="14000">MGAAFLYTVLSIYIPHGSIVPSAIVFLYTSSVLFVTLRTETSTYCNKLSYTNDHPNSIKQMLMASVVASFTLGYAVVSSGGNSLALNIGRNDEDEDENPDEVGHLSHYMFFYTVMMLGSMYLAMLATG</sequence>
<evidence type="ECO:0000256" key="5">
    <source>
        <dbReference type="ARBA" id="ARBA00023136"/>
    </source>
</evidence>
<keyword evidence="3 6" id="KW-0812">Transmembrane</keyword>
<comment type="similarity">
    <text evidence="2">Belongs to the TDE1 family.</text>
</comment>
<dbReference type="EMBL" id="GBHO01008015">
    <property type="protein sequence ID" value="JAG35589.1"/>
    <property type="molecule type" value="Transcribed_RNA"/>
</dbReference>
<name>A0A0A9YTU3_LYGHE</name>
<evidence type="ECO:0000256" key="4">
    <source>
        <dbReference type="ARBA" id="ARBA00022989"/>
    </source>
</evidence>
<evidence type="ECO:0000256" key="6">
    <source>
        <dbReference type="SAM" id="Phobius"/>
    </source>
</evidence>
<evidence type="ECO:0000256" key="3">
    <source>
        <dbReference type="ARBA" id="ARBA00022692"/>
    </source>
</evidence>
<feature type="transmembrane region" description="Helical" evidence="6">
    <location>
        <begin position="58"/>
        <end position="77"/>
    </location>
</feature>
<evidence type="ECO:0000256" key="1">
    <source>
        <dbReference type="ARBA" id="ARBA00004141"/>
    </source>
</evidence>
<reference evidence="7" key="2">
    <citation type="submission" date="2014-07" db="EMBL/GenBank/DDBJ databases">
        <authorList>
            <person name="Hull J."/>
        </authorList>
    </citation>
    <scope>NUCLEOTIDE SEQUENCE</scope>
</reference>
<comment type="subcellular location">
    <subcellularLocation>
        <location evidence="1">Membrane</location>
        <topology evidence="1">Multi-pass membrane protein</topology>
    </subcellularLocation>
</comment>
<keyword evidence="5 6" id="KW-0472">Membrane</keyword>
<accession>A0A0A9YTU3</accession>
<dbReference type="InterPro" id="IPR005016">
    <property type="entry name" value="TDE1/TMS"/>
</dbReference>
<dbReference type="PANTHER" id="PTHR10383">
    <property type="entry name" value="SERINE INCORPORATOR"/>
    <property type="match status" value="1"/>
</dbReference>
<dbReference type="AlphaFoldDB" id="A0A0A9YTU3"/>
<keyword evidence="4 6" id="KW-1133">Transmembrane helix</keyword>
<feature type="transmembrane region" description="Helical" evidence="6">
    <location>
        <begin position="109"/>
        <end position="127"/>
    </location>
</feature>
<gene>
    <name evidence="7" type="ORF">CM83_33915</name>
</gene>
<dbReference type="GO" id="GO:0016020">
    <property type="term" value="C:membrane"/>
    <property type="evidence" value="ECO:0007669"/>
    <property type="project" value="UniProtKB-SubCell"/>
</dbReference>
<reference evidence="7" key="1">
    <citation type="journal article" date="2014" name="PLoS ONE">
        <title>Transcriptome-Based Identification of ABC Transporters in the Western Tarnished Plant Bug Lygus hesperus.</title>
        <authorList>
            <person name="Hull J.J."/>
            <person name="Chaney K."/>
            <person name="Geib S.M."/>
            <person name="Fabrick J.A."/>
            <person name="Brent C.S."/>
            <person name="Walsh D."/>
            <person name="Lavine L.C."/>
        </authorList>
    </citation>
    <scope>NUCLEOTIDE SEQUENCE</scope>
</reference>